<comment type="caution">
    <text evidence="5">The sequence shown here is derived from an EMBL/GenBank/DDBJ whole genome shotgun (WGS) entry which is preliminary data.</text>
</comment>
<dbReference type="InterPro" id="IPR050231">
    <property type="entry name" value="Iron_ascorbate_oxido_reductase"/>
</dbReference>
<name>A0A9W7AMQ9_9STRA</name>
<organism evidence="5 6">
    <name type="scientific">Triparma strigata</name>
    <dbReference type="NCBI Taxonomy" id="1606541"/>
    <lineage>
        <taxon>Eukaryota</taxon>
        <taxon>Sar</taxon>
        <taxon>Stramenopiles</taxon>
        <taxon>Ochrophyta</taxon>
        <taxon>Bolidophyceae</taxon>
        <taxon>Parmales</taxon>
        <taxon>Triparmaceae</taxon>
        <taxon>Triparma</taxon>
    </lineage>
</organism>
<dbReference type="PRINTS" id="PR00682">
    <property type="entry name" value="IPNSYNTHASE"/>
</dbReference>
<dbReference type="InterPro" id="IPR026992">
    <property type="entry name" value="DIOX_N"/>
</dbReference>
<dbReference type="EMBL" id="BRXY01000167">
    <property type="protein sequence ID" value="GMH73381.1"/>
    <property type="molecule type" value="Genomic_DNA"/>
</dbReference>
<dbReference type="InterPro" id="IPR044861">
    <property type="entry name" value="IPNS-like_FE2OG_OXY"/>
</dbReference>
<feature type="signal peptide" evidence="3">
    <location>
        <begin position="1"/>
        <end position="18"/>
    </location>
</feature>
<dbReference type="PANTHER" id="PTHR47990">
    <property type="entry name" value="2-OXOGLUTARATE (2OG) AND FE(II)-DEPENDENT OXYGENASE SUPERFAMILY PROTEIN-RELATED"/>
    <property type="match status" value="1"/>
</dbReference>
<feature type="domain" description="Fe2OG dioxygenase" evidence="4">
    <location>
        <begin position="182"/>
        <end position="312"/>
    </location>
</feature>
<dbReference type="GO" id="GO:0046872">
    <property type="term" value="F:metal ion binding"/>
    <property type="evidence" value="ECO:0007669"/>
    <property type="project" value="UniProtKB-KW"/>
</dbReference>
<evidence type="ECO:0000313" key="6">
    <source>
        <dbReference type="Proteomes" id="UP001165085"/>
    </source>
</evidence>
<dbReference type="InterPro" id="IPR027443">
    <property type="entry name" value="IPNS-like_sf"/>
</dbReference>
<keyword evidence="1" id="KW-0408">Iron</keyword>
<keyword evidence="6" id="KW-1185">Reference proteome</keyword>
<sequence length="365" mass="41276">MAYFLLLFSLLTIAVTSGSVIDVTSIVKTIDVSRIVNGVYTEEDCALIGAACRSPGFFHISNHGIPKNTIERFDEMVRAFFDLPLEEKLRIRRTEDNSRGFAHDELTKRTLDLKELYDYGHTNPDKSPCVDGINQLPDLPGFHEAISEYYEECNKVSACLLRAIAKSLKLEPTAFDASFGENHTSYLRLNKYPVKPGVELWTDNRSNPDEQPEEESDSNSRKLLGVNRHFDAGALTVLRQDDKVSSLQVNVNAHNPSEGPHWVDVSPVKDALTINVGDMIQVLTNNEYKAPEHRVLASRNATRYSAPFFYNPNFEATIEPQLAGEGQKKYSKFSWLHFRLSRFAGDHKDTGYKDIQIADFRINNK</sequence>
<evidence type="ECO:0000313" key="5">
    <source>
        <dbReference type="EMBL" id="GMH73381.1"/>
    </source>
</evidence>
<reference evidence="6" key="1">
    <citation type="journal article" date="2023" name="Commun. Biol.">
        <title>Genome analysis of Parmales, the sister group of diatoms, reveals the evolutionary specialization of diatoms from phago-mixotrophs to photoautotrophs.</title>
        <authorList>
            <person name="Ban H."/>
            <person name="Sato S."/>
            <person name="Yoshikawa S."/>
            <person name="Yamada K."/>
            <person name="Nakamura Y."/>
            <person name="Ichinomiya M."/>
            <person name="Sato N."/>
            <person name="Blanc-Mathieu R."/>
            <person name="Endo H."/>
            <person name="Kuwata A."/>
            <person name="Ogata H."/>
        </authorList>
    </citation>
    <scope>NUCLEOTIDE SEQUENCE [LARGE SCALE GENOMIC DNA]</scope>
    <source>
        <strain evidence="6">NIES 3701</strain>
    </source>
</reference>
<dbReference type="OrthoDB" id="288590at2759"/>
<evidence type="ECO:0000256" key="3">
    <source>
        <dbReference type="SAM" id="SignalP"/>
    </source>
</evidence>
<dbReference type="GO" id="GO:0016491">
    <property type="term" value="F:oxidoreductase activity"/>
    <property type="evidence" value="ECO:0007669"/>
    <property type="project" value="UniProtKB-KW"/>
</dbReference>
<evidence type="ECO:0000256" key="1">
    <source>
        <dbReference type="RuleBase" id="RU003682"/>
    </source>
</evidence>
<accession>A0A9W7AMQ9</accession>
<comment type="similarity">
    <text evidence="1">Belongs to the iron/ascorbate-dependent oxidoreductase family.</text>
</comment>
<dbReference type="Pfam" id="PF03171">
    <property type="entry name" value="2OG-FeII_Oxy"/>
    <property type="match status" value="1"/>
</dbReference>
<dbReference type="AlphaFoldDB" id="A0A9W7AMQ9"/>
<dbReference type="PROSITE" id="PS51471">
    <property type="entry name" value="FE2OG_OXY"/>
    <property type="match status" value="1"/>
</dbReference>
<evidence type="ECO:0000256" key="2">
    <source>
        <dbReference type="SAM" id="MobiDB-lite"/>
    </source>
</evidence>
<dbReference type="InterPro" id="IPR005123">
    <property type="entry name" value="Oxoglu/Fe-dep_dioxygenase_dom"/>
</dbReference>
<protein>
    <recommendedName>
        <fullName evidence="4">Fe2OG dioxygenase domain-containing protein</fullName>
    </recommendedName>
</protein>
<dbReference type="Pfam" id="PF14226">
    <property type="entry name" value="DIOX_N"/>
    <property type="match status" value="1"/>
</dbReference>
<dbReference type="SUPFAM" id="SSF51197">
    <property type="entry name" value="Clavaminate synthase-like"/>
    <property type="match status" value="1"/>
</dbReference>
<keyword evidence="1" id="KW-0479">Metal-binding</keyword>
<keyword evidence="3" id="KW-0732">Signal</keyword>
<feature type="chain" id="PRO_5040925904" description="Fe2OG dioxygenase domain-containing protein" evidence="3">
    <location>
        <begin position="19"/>
        <end position="365"/>
    </location>
</feature>
<dbReference type="Gene3D" id="2.60.120.330">
    <property type="entry name" value="B-lactam Antibiotic, Isopenicillin N Synthase, Chain"/>
    <property type="match status" value="1"/>
</dbReference>
<evidence type="ECO:0000259" key="4">
    <source>
        <dbReference type="PROSITE" id="PS51471"/>
    </source>
</evidence>
<feature type="region of interest" description="Disordered" evidence="2">
    <location>
        <begin position="200"/>
        <end position="222"/>
    </location>
</feature>
<proteinExistence type="inferred from homology"/>
<dbReference type="Proteomes" id="UP001165085">
    <property type="component" value="Unassembled WGS sequence"/>
</dbReference>
<gene>
    <name evidence="5" type="ORF">TrST_g2408</name>
</gene>
<keyword evidence="1" id="KW-0560">Oxidoreductase</keyword>